<dbReference type="AlphaFoldDB" id="A0A9Q0S552"/>
<dbReference type="PANTHER" id="PTHR23259">
    <property type="entry name" value="RIDDLE"/>
    <property type="match status" value="1"/>
</dbReference>
<dbReference type="InterPro" id="IPR051368">
    <property type="entry name" value="SerProtInhib-TIL_Domain"/>
</dbReference>
<evidence type="ECO:0000259" key="4">
    <source>
        <dbReference type="Pfam" id="PF01826"/>
    </source>
</evidence>
<feature type="chain" id="PRO_5040487387" evidence="3">
    <location>
        <begin position="20"/>
        <end position="292"/>
    </location>
</feature>
<keyword evidence="1" id="KW-0646">Protease inhibitor</keyword>
<evidence type="ECO:0000313" key="5">
    <source>
        <dbReference type="EMBL" id="KAJ6644323.1"/>
    </source>
</evidence>
<comment type="caution">
    <text evidence="5">The sequence shown here is derived from an EMBL/GenBank/DDBJ whole genome shotgun (WGS) entry which is preliminary data.</text>
</comment>
<dbReference type="SUPFAM" id="SSF57567">
    <property type="entry name" value="Serine protease inhibitors"/>
    <property type="match status" value="4"/>
</dbReference>
<dbReference type="InterPro" id="IPR002919">
    <property type="entry name" value="TIL_dom"/>
</dbReference>
<dbReference type="Pfam" id="PF01826">
    <property type="entry name" value="TIL"/>
    <property type="match status" value="4"/>
</dbReference>
<feature type="domain" description="TIL" evidence="4">
    <location>
        <begin position="241"/>
        <end position="292"/>
    </location>
</feature>
<name>A0A9Q0S552_9DIPT</name>
<feature type="domain" description="TIL" evidence="4">
    <location>
        <begin position="92"/>
        <end position="148"/>
    </location>
</feature>
<dbReference type="InterPro" id="IPR036084">
    <property type="entry name" value="Ser_inhib-like_sf"/>
</dbReference>
<dbReference type="EMBL" id="WJQU01000002">
    <property type="protein sequence ID" value="KAJ6644323.1"/>
    <property type="molecule type" value="Genomic_DNA"/>
</dbReference>
<proteinExistence type="predicted"/>
<dbReference type="PANTHER" id="PTHR23259:SF70">
    <property type="entry name" value="ACCESSORY GLAND PROTEIN ACP62F-RELATED"/>
    <property type="match status" value="1"/>
</dbReference>
<dbReference type="CDD" id="cd19941">
    <property type="entry name" value="TIL"/>
    <property type="match status" value="4"/>
</dbReference>
<dbReference type="Gene3D" id="2.10.25.10">
    <property type="entry name" value="Laminin"/>
    <property type="match status" value="4"/>
</dbReference>
<evidence type="ECO:0000256" key="3">
    <source>
        <dbReference type="SAM" id="SignalP"/>
    </source>
</evidence>
<protein>
    <submittedName>
        <fullName evidence="5">Serine protease inhibitor swm-1</fullName>
    </submittedName>
</protein>
<organism evidence="5 6">
    <name type="scientific">Pseudolycoriella hygida</name>
    <dbReference type="NCBI Taxonomy" id="35572"/>
    <lineage>
        <taxon>Eukaryota</taxon>
        <taxon>Metazoa</taxon>
        <taxon>Ecdysozoa</taxon>
        <taxon>Arthropoda</taxon>
        <taxon>Hexapoda</taxon>
        <taxon>Insecta</taxon>
        <taxon>Pterygota</taxon>
        <taxon>Neoptera</taxon>
        <taxon>Endopterygota</taxon>
        <taxon>Diptera</taxon>
        <taxon>Nematocera</taxon>
        <taxon>Sciaroidea</taxon>
        <taxon>Sciaridae</taxon>
        <taxon>Pseudolycoriella</taxon>
    </lineage>
</organism>
<dbReference type="GO" id="GO:0030414">
    <property type="term" value="F:peptidase inhibitor activity"/>
    <property type="evidence" value="ECO:0007669"/>
    <property type="project" value="UniProtKB-KW"/>
</dbReference>
<keyword evidence="3" id="KW-0732">Signal</keyword>
<keyword evidence="2" id="KW-1015">Disulfide bond</keyword>
<dbReference type="Proteomes" id="UP001151699">
    <property type="component" value="Chromosome B"/>
</dbReference>
<feature type="signal peptide" evidence="3">
    <location>
        <begin position="1"/>
        <end position="19"/>
    </location>
</feature>
<evidence type="ECO:0000256" key="1">
    <source>
        <dbReference type="ARBA" id="ARBA00022690"/>
    </source>
</evidence>
<evidence type="ECO:0000313" key="6">
    <source>
        <dbReference type="Proteomes" id="UP001151699"/>
    </source>
</evidence>
<keyword evidence="6" id="KW-1185">Reference proteome</keyword>
<feature type="domain" description="TIL" evidence="4">
    <location>
        <begin position="157"/>
        <end position="213"/>
    </location>
</feature>
<feature type="domain" description="TIL" evidence="4">
    <location>
        <begin position="27"/>
        <end position="83"/>
    </location>
</feature>
<dbReference type="OrthoDB" id="6236007at2759"/>
<accession>A0A9Q0S552</accession>
<reference evidence="5" key="1">
    <citation type="submission" date="2022-07" db="EMBL/GenBank/DDBJ databases">
        <authorList>
            <person name="Trinca V."/>
            <person name="Uliana J.V.C."/>
            <person name="Torres T.T."/>
            <person name="Ward R.J."/>
            <person name="Monesi N."/>
        </authorList>
    </citation>
    <scope>NUCLEOTIDE SEQUENCE</scope>
    <source>
        <strain evidence="5">HSMRA1968</strain>
        <tissue evidence="5">Whole embryos</tissue>
    </source>
</reference>
<evidence type="ECO:0000256" key="2">
    <source>
        <dbReference type="ARBA" id="ARBA00023157"/>
    </source>
</evidence>
<sequence length="292" mass="31869">MKFFIVFVIALVLGEEAFATSVIICPNAHESFHSCSSGCELTCDNYLNPPICLAACLEDRAGCYCDTGYVRSKDGRCILPSECKAVTPICPNAHESYHSCSNGCELTCDNYLDPPMCIQACLPQAAGCYCNVGYVRSKDGRCILPSQCKATTPFCLRPHEKYLSCSNGCETTCANKDNPPICTMDCSTKFAGCYCEYPYIRADNRDCVLPSQCKPTSCGCKIVEPQPVLCRGHIPYCDGLNEVYNPTGPLCPRTCATKDAMFKCSAGTQYGCFCAKGFLRNNKNKCVPECDC</sequence>
<gene>
    <name evidence="5" type="primary">swm-1</name>
    <name evidence="5" type="ORF">Bhyg_09290</name>
</gene>